<evidence type="ECO:0000256" key="1">
    <source>
        <dbReference type="SAM" id="MobiDB-lite"/>
    </source>
</evidence>
<feature type="compositionally biased region" description="Low complexity" evidence="1">
    <location>
        <begin position="7"/>
        <end position="23"/>
    </location>
</feature>
<dbReference type="PANTHER" id="PTHR42957">
    <property type="entry name" value="HELICASE MJ1565-RELATED"/>
    <property type="match status" value="1"/>
</dbReference>
<gene>
    <name evidence="3" type="ORF">ACFQL9_08770</name>
</gene>
<evidence type="ECO:0000259" key="2">
    <source>
        <dbReference type="SMART" id="SM00382"/>
    </source>
</evidence>
<organism evidence="3 4">
    <name type="scientific">Halobaculum lipolyticum</name>
    <dbReference type="NCBI Taxonomy" id="3032001"/>
    <lineage>
        <taxon>Archaea</taxon>
        <taxon>Methanobacteriati</taxon>
        <taxon>Methanobacteriota</taxon>
        <taxon>Stenosarchaea group</taxon>
        <taxon>Halobacteria</taxon>
        <taxon>Halobacteriales</taxon>
        <taxon>Haloferacaceae</taxon>
        <taxon>Halobaculum</taxon>
    </lineage>
</organism>
<dbReference type="GeneID" id="81124156"/>
<dbReference type="SUPFAM" id="SSF52540">
    <property type="entry name" value="P-loop containing nucleoside triphosphate hydrolases"/>
    <property type="match status" value="1"/>
</dbReference>
<keyword evidence="3" id="KW-0067">ATP-binding</keyword>
<reference evidence="3 4" key="1">
    <citation type="journal article" date="2019" name="Int. J. Syst. Evol. Microbiol.">
        <title>The Global Catalogue of Microorganisms (GCM) 10K type strain sequencing project: providing services to taxonomists for standard genome sequencing and annotation.</title>
        <authorList>
            <consortium name="The Broad Institute Genomics Platform"/>
            <consortium name="The Broad Institute Genome Sequencing Center for Infectious Disease"/>
            <person name="Wu L."/>
            <person name="Ma J."/>
        </authorList>
    </citation>
    <scope>NUCLEOTIDE SEQUENCE [LARGE SCALE GENOMIC DNA]</scope>
    <source>
        <strain evidence="3 4">DT31</strain>
    </source>
</reference>
<proteinExistence type="predicted"/>
<feature type="domain" description="AAA+ ATPase" evidence="2">
    <location>
        <begin position="49"/>
        <end position="299"/>
    </location>
</feature>
<dbReference type="EMBL" id="JBHTAH010000006">
    <property type="protein sequence ID" value="MFC7069733.1"/>
    <property type="molecule type" value="Genomic_DNA"/>
</dbReference>
<dbReference type="PANTHER" id="PTHR42957:SF1">
    <property type="entry name" value="HELICASE MJ1565-RELATED"/>
    <property type="match status" value="1"/>
</dbReference>
<dbReference type="GO" id="GO:0005524">
    <property type="term" value="F:ATP binding"/>
    <property type="evidence" value="ECO:0007669"/>
    <property type="project" value="UniProtKB-KW"/>
</dbReference>
<accession>A0ABD5W9W8</accession>
<dbReference type="RefSeq" id="WP_284032319.1">
    <property type="nucleotide sequence ID" value="NZ_CP126154.1"/>
</dbReference>
<evidence type="ECO:0000313" key="4">
    <source>
        <dbReference type="Proteomes" id="UP001596461"/>
    </source>
</evidence>
<dbReference type="InterPro" id="IPR008571">
    <property type="entry name" value="HerA-like"/>
</dbReference>
<protein>
    <submittedName>
        <fullName evidence="3">ATP-binding protein</fullName>
    </submittedName>
</protein>
<name>A0ABD5W9W8_9EURY</name>
<feature type="region of interest" description="Disordered" evidence="1">
    <location>
        <begin position="1"/>
        <end position="23"/>
    </location>
</feature>
<dbReference type="Proteomes" id="UP001596461">
    <property type="component" value="Unassembled WGS sequence"/>
</dbReference>
<dbReference type="AlphaFoldDB" id="A0ABD5W9W8"/>
<evidence type="ECO:0000313" key="3">
    <source>
        <dbReference type="EMBL" id="MFC7069733.1"/>
    </source>
</evidence>
<feature type="compositionally biased region" description="Low complexity" evidence="1">
    <location>
        <begin position="343"/>
        <end position="354"/>
    </location>
</feature>
<dbReference type="InterPro" id="IPR003593">
    <property type="entry name" value="AAA+_ATPase"/>
</dbReference>
<dbReference type="SMART" id="SM00382">
    <property type="entry name" value="AAA"/>
    <property type="match status" value="1"/>
</dbReference>
<dbReference type="InterPro" id="IPR027417">
    <property type="entry name" value="P-loop_NTPase"/>
</dbReference>
<dbReference type="Gene3D" id="3.40.50.300">
    <property type="entry name" value="P-loop containing nucleotide triphosphate hydrolases"/>
    <property type="match status" value="1"/>
</dbReference>
<keyword evidence="4" id="KW-1185">Reference proteome</keyword>
<keyword evidence="3" id="KW-0547">Nucleotide-binding</keyword>
<sequence length="363" mass="36990">MHVIGRPTGDASDPADAPDTPESAFVAPLGRYRARDGSAGARVGVDLDRPHAALVVGKRGAGKTHTLAVLAEGVGATPGVAPVVVDPMGVLGGLAECGGSVHRRPRVRPDAVPASVWPELLGLDPAGAVGSLVWRAVADRDRATLAAAREVVAAADAERASRRAADTHLALAQRWGVFDPDGLTAADLTDGDVSVVDCSGLAPAAVDAVCAAVARALYDARVEGAVSRLPWLLLDEAHAFFEGVAGDALATLLTRGRAPGVSLVCATQRPAALPPVAVSQADLLFAHRLDGRADVDALADTRPATLGGDLRSRLPDAVGEALVVDDADATATTVAVRERRTPDGGASARASDASRTLDGHDRP</sequence>
<comment type="caution">
    <text evidence="3">The sequence shown here is derived from an EMBL/GenBank/DDBJ whole genome shotgun (WGS) entry which is preliminary data.</text>
</comment>
<feature type="region of interest" description="Disordered" evidence="1">
    <location>
        <begin position="333"/>
        <end position="363"/>
    </location>
</feature>